<dbReference type="STRING" id="1469948.GCA_000732725_00280"/>
<dbReference type="AlphaFoldDB" id="A0A4V2QCJ9"/>
<reference evidence="1 2" key="1">
    <citation type="submission" date="2019-03" db="EMBL/GenBank/DDBJ databases">
        <title>Genomic Encyclopedia of Type Strains, Phase IV (KMG-IV): sequencing the most valuable type-strain genomes for metagenomic binning, comparative biology and taxonomic classification.</title>
        <authorList>
            <person name="Goeker M."/>
        </authorList>
    </citation>
    <scope>NUCLEOTIDE SEQUENCE [LARGE SCALE GENOMIC DNA]</scope>
    <source>
        <strain evidence="1 2">DSM 100556</strain>
    </source>
</reference>
<gene>
    <name evidence="1" type="ORF">EDD76_102245</name>
</gene>
<dbReference type="EMBL" id="SLUO01000002">
    <property type="protein sequence ID" value="TCL60547.1"/>
    <property type="molecule type" value="Genomic_DNA"/>
</dbReference>
<sequence length="638" mass="73690">MKEFSSFEKYAGDLLYNEIFQRLDSYIYGNKDRLDLATYEVPAPSYVKLEDFEVISAWFDNAPGYQLVFDLICSTEVEVSGRGKYDYETDTATPRFVVSCIGVLKDGLHDVRITKVDTYCEKKFDLQKRLSKNLVPYVFAKNLNEIAEDFLARYCPKALQTPMKLPLDEIIKHMGLRMVEANITKNCDIFGQIYFSDAEINVYDKEKDKYVPMSIKAGTILVDPEVFFMRNIGSLNNTIMHECVHWDKHKKYFELQKLFRNKVSSISCHVVEGVQPEGKRTDLQWMEWQANALAPRILMPAKMTKKKIEELLIQYHMEYGRLGEADIMEMVIMELSDFFGVSLFAAKLRAIDLGYDQAVGVLNYYDYRYLPNYSFKQGALKKAQTFVIKVQDAIYETASNPEFAEMVGDGTFIYTGCMFCINQSKYIEEDEDGNARLTEYARNHVDECCIKFDIIERKNSRYGTQHYRECYLCRDIISDSFTETKFIDTSGNQDVKQRAEELKKLRDITAEIKRIQKEVPPTFGAALIYHMRRRGYTVEALSSSSLIGPKTIQNMRNQDDYPFSLPVVAALCIGMHLHPVYSEDLLGKAGIGLIKYNEEHIVYKYLLTEYYKASIHECNEVLAAYDMPVMGTERLVEA</sequence>
<comment type="caution">
    <text evidence="1">The sequence shown here is derived from an EMBL/GenBank/DDBJ whole genome shotgun (WGS) entry which is preliminary data.</text>
</comment>
<dbReference type="OrthoDB" id="581382at2"/>
<evidence type="ECO:0008006" key="3">
    <source>
        <dbReference type="Google" id="ProtNLM"/>
    </source>
</evidence>
<accession>A0A4V2QCJ9</accession>
<organism evidence="1 2">
    <name type="scientific">Kineothrix alysoides</name>
    <dbReference type="NCBI Taxonomy" id="1469948"/>
    <lineage>
        <taxon>Bacteria</taxon>
        <taxon>Bacillati</taxon>
        <taxon>Bacillota</taxon>
        <taxon>Clostridia</taxon>
        <taxon>Lachnospirales</taxon>
        <taxon>Lachnospiraceae</taxon>
        <taxon>Kineothrix</taxon>
    </lineage>
</organism>
<proteinExistence type="predicted"/>
<evidence type="ECO:0000313" key="1">
    <source>
        <dbReference type="EMBL" id="TCL60547.1"/>
    </source>
</evidence>
<dbReference type="Proteomes" id="UP000295718">
    <property type="component" value="Unassembled WGS sequence"/>
</dbReference>
<evidence type="ECO:0000313" key="2">
    <source>
        <dbReference type="Proteomes" id="UP000295718"/>
    </source>
</evidence>
<dbReference type="RefSeq" id="WP_051869230.1">
    <property type="nucleotide sequence ID" value="NZ_JPNB01000001.1"/>
</dbReference>
<name>A0A4V2QCJ9_9FIRM</name>
<keyword evidence="2" id="KW-1185">Reference proteome</keyword>
<protein>
    <recommendedName>
        <fullName evidence="3">IrrE N-terminal-like domain-containing protein</fullName>
    </recommendedName>
</protein>